<dbReference type="InterPro" id="IPR043751">
    <property type="entry name" value="DUF5696"/>
</dbReference>
<keyword evidence="2" id="KW-1185">Reference proteome</keyword>
<evidence type="ECO:0000313" key="1">
    <source>
        <dbReference type="EMBL" id="QMS84220.1"/>
    </source>
</evidence>
<dbReference type="Pfam" id="PF18952">
    <property type="entry name" value="DUF5696"/>
    <property type="match status" value="1"/>
</dbReference>
<dbReference type="AlphaFoldDB" id="A0A7L7KND6"/>
<dbReference type="Proteomes" id="UP000514720">
    <property type="component" value="Chromosome"/>
</dbReference>
<sequence length="768" mass="87438">MMKKLIALLLLPAVFFMIISVADIVAKEELNYDLALGNQLSDITYDSNVYIEEPDKIEKTYLEFIPASFDKMAENEALELYLEEETLAIAVRVKENGYVYSSYNYSDSFAGKAAAVVNPIKSGVTIDLYKETTPTSVSFLDTLANDLGEDIDVAEATITSQTNGFKAAIDFNHEFLKIKFDLYVTIEDDQVLVNVPADSVIEYNEKIWNSQEQYYILRNIVLFPYFGSTKQETDGYVIIPDGSGALITLDSAPLEKASFSLNVYGSDPGYMSNVTPQRTISTKAPARVTMPLYAMIHDVDNTGFYVVNEQGANYAVLNFKSTGVINDYYNTYFSFRYRQSYEQYQSRTNEDQYRISFQDDVNDYDVTTRYTFLSGAEASYVGVAKRYQQDLLESSQLGPSRRKTFAGTPTHVDVIGAEIIEGILRLKTKEITTYQEITDMVKVMQQDGYSDLVLSLKTFNKDEWGYRFDVYRALGGRNDFREMIAYMDDHNIDFSYYLDYVRSYDDFSKQHAQTLSKRNIYHIELTRMFFAHLVNDTEYYSEFAENDIEDLTKYGIDGVSFNGFDRSIYTSHDRGVVYSSRNMTDVQNVLAQFNNQGITTGLYNPDAYLYGYMDTYYDAPISSSDYQISAASIPFLQLVIGGYVDMYSPYLNFISDETYSLMRMVEFGVFPSYVLTGGSTYDLKHTNSSNIYISEYDVLESRIATYYDFIDEGLTATIDNEMVDHTFLDTGVVRVDYADGTYIILNYNTTDVTVDTLTIEASSYVVGS</sequence>
<accession>A0A7L7KND6</accession>
<dbReference type="RefSeq" id="WP_258877833.1">
    <property type="nucleotide sequence ID" value="NZ_CP048914.1"/>
</dbReference>
<organism evidence="1 2">
    <name type="scientific">Candidatus Xianfuyuplasma coldseepsis</name>
    <dbReference type="NCBI Taxonomy" id="2782163"/>
    <lineage>
        <taxon>Bacteria</taxon>
        <taxon>Bacillati</taxon>
        <taxon>Mycoplasmatota</taxon>
        <taxon>Mollicutes</taxon>
        <taxon>Candidatus Izemoplasmatales</taxon>
        <taxon>Candidatus Izemoplasmataceae</taxon>
        <taxon>Candidatus Xianfuyuplasma</taxon>
    </lineage>
</organism>
<evidence type="ECO:0000313" key="2">
    <source>
        <dbReference type="Proteomes" id="UP000514720"/>
    </source>
</evidence>
<dbReference type="KEGG" id="xcl:G4Z02_00175"/>
<proteinExistence type="predicted"/>
<protein>
    <submittedName>
        <fullName evidence="1">Uncharacterized protein</fullName>
    </submittedName>
</protein>
<gene>
    <name evidence="1" type="ORF">G4Z02_00175</name>
</gene>
<reference evidence="1 2" key="1">
    <citation type="submission" date="2020-02" db="EMBL/GenBank/DDBJ databases">
        <authorList>
            <person name="Zheng R.K."/>
            <person name="Sun C.M."/>
        </authorList>
    </citation>
    <scope>NUCLEOTIDE SEQUENCE [LARGE SCALE GENOMIC DNA]</scope>
    <source>
        <strain evidence="2">zrk13</strain>
    </source>
</reference>
<dbReference type="EMBL" id="CP048914">
    <property type="protein sequence ID" value="QMS84220.1"/>
    <property type="molecule type" value="Genomic_DNA"/>
</dbReference>
<name>A0A7L7KND6_9MOLU</name>